<organism evidence="9 10">
    <name type="scientific">Dillenia turbinata</name>
    <dbReference type="NCBI Taxonomy" id="194707"/>
    <lineage>
        <taxon>Eukaryota</taxon>
        <taxon>Viridiplantae</taxon>
        <taxon>Streptophyta</taxon>
        <taxon>Embryophyta</taxon>
        <taxon>Tracheophyta</taxon>
        <taxon>Spermatophyta</taxon>
        <taxon>Magnoliopsida</taxon>
        <taxon>eudicotyledons</taxon>
        <taxon>Gunneridae</taxon>
        <taxon>Pentapetalae</taxon>
        <taxon>Dilleniales</taxon>
        <taxon>Dilleniaceae</taxon>
        <taxon>Dillenia</taxon>
    </lineage>
</organism>
<dbReference type="PANTHER" id="PTHR19317">
    <property type="entry name" value="PRENYLATED RAB ACCEPTOR 1-RELATED"/>
    <property type="match status" value="1"/>
</dbReference>
<evidence type="ECO:0000256" key="5">
    <source>
        <dbReference type="ARBA" id="ARBA00022989"/>
    </source>
</evidence>
<evidence type="ECO:0000256" key="4">
    <source>
        <dbReference type="ARBA" id="ARBA00022692"/>
    </source>
</evidence>
<feature type="transmembrane region" description="Helical" evidence="7">
    <location>
        <begin position="90"/>
        <end position="123"/>
    </location>
</feature>
<dbReference type="GO" id="GO:0016020">
    <property type="term" value="C:membrane"/>
    <property type="evidence" value="ECO:0007669"/>
    <property type="project" value="UniProtKB-SubCell"/>
</dbReference>
<evidence type="ECO:0000313" key="10">
    <source>
        <dbReference type="Proteomes" id="UP001370490"/>
    </source>
</evidence>
<evidence type="ECO:0000256" key="8">
    <source>
        <dbReference type="SAM" id="MobiDB-lite"/>
    </source>
</evidence>
<reference evidence="9 10" key="1">
    <citation type="submission" date="2023-12" db="EMBL/GenBank/DDBJ databases">
        <title>A high-quality genome assembly for Dillenia turbinata (Dilleniales).</title>
        <authorList>
            <person name="Chanderbali A."/>
        </authorList>
    </citation>
    <scope>NUCLEOTIDE SEQUENCE [LARGE SCALE GENOMIC DNA]</scope>
    <source>
        <strain evidence="9">LSX21</strain>
        <tissue evidence="9">Leaf</tissue>
    </source>
</reference>
<evidence type="ECO:0000256" key="6">
    <source>
        <dbReference type="ARBA" id="ARBA00023136"/>
    </source>
</evidence>
<dbReference type="GO" id="GO:0005794">
    <property type="term" value="C:Golgi apparatus"/>
    <property type="evidence" value="ECO:0007669"/>
    <property type="project" value="TreeGrafter"/>
</dbReference>
<dbReference type="GO" id="GO:0005783">
    <property type="term" value="C:endoplasmic reticulum"/>
    <property type="evidence" value="ECO:0007669"/>
    <property type="project" value="UniProtKB-ARBA"/>
</dbReference>
<evidence type="ECO:0000256" key="2">
    <source>
        <dbReference type="ARBA" id="ARBA00004141"/>
    </source>
</evidence>
<keyword evidence="6 7" id="KW-0472">Membrane</keyword>
<keyword evidence="10" id="KW-1185">Reference proteome</keyword>
<name>A0AAN8UER4_9MAGN</name>
<accession>A0AAN8UER4</accession>
<dbReference type="GO" id="GO:0016192">
    <property type="term" value="P:vesicle-mediated transport"/>
    <property type="evidence" value="ECO:0007669"/>
    <property type="project" value="UniProtKB-ARBA"/>
</dbReference>
<feature type="transmembrane region" description="Helical" evidence="7">
    <location>
        <begin position="143"/>
        <end position="176"/>
    </location>
</feature>
<dbReference type="PANTHER" id="PTHR19317:SF16">
    <property type="entry name" value="PRA1 FAMILY PROTEIN E"/>
    <property type="match status" value="1"/>
</dbReference>
<comment type="similarity">
    <text evidence="3 7">Belongs to the PRA1 family.</text>
</comment>
<keyword evidence="7" id="KW-0813">Transport</keyword>
<protein>
    <recommendedName>
        <fullName evidence="7">PRA1 family protein</fullName>
    </recommendedName>
</protein>
<comment type="subcellular location">
    <subcellularLocation>
        <location evidence="2 7">Membrane</location>
        <topology evidence="2 7">Multi-pass membrane protein</topology>
    </subcellularLocation>
</comment>
<evidence type="ECO:0000256" key="1">
    <source>
        <dbReference type="ARBA" id="ARBA00002501"/>
    </source>
</evidence>
<evidence type="ECO:0000256" key="7">
    <source>
        <dbReference type="RuleBase" id="RU363107"/>
    </source>
</evidence>
<dbReference type="AlphaFoldDB" id="A0AAN8UER4"/>
<proteinExistence type="inferred from homology"/>
<feature type="compositionally biased region" description="Polar residues" evidence="8">
    <location>
        <begin position="1"/>
        <end position="20"/>
    </location>
</feature>
<comment type="caution">
    <text evidence="9">The sequence shown here is derived from an EMBL/GenBank/DDBJ whole genome shotgun (WGS) entry which is preliminary data.</text>
</comment>
<evidence type="ECO:0000313" key="9">
    <source>
        <dbReference type="EMBL" id="KAK6915413.1"/>
    </source>
</evidence>
<comment type="function">
    <text evidence="1 7">May be involved in both secretory and endocytic intracellular trafficking in the endosomal/prevacuolar compartments.</text>
</comment>
<dbReference type="Pfam" id="PF03208">
    <property type="entry name" value="PRA1"/>
    <property type="match status" value="1"/>
</dbReference>
<keyword evidence="4 7" id="KW-0812">Transmembrane</keyword>
<evidence type="ECO:0000256" key="3">
    <source>
        <dbReference type="ARBA" id="ARBA00006483"/>
    </source>
</evidence>
<dbReference type="Proteomes" id="UP001370490">
    <property type="component" value="Unassembled WGS sequence"/>
</dbReference>
<dbReference type="InterPro" id="IPR004895">
    <property type="entry name" value="Prenylated_rab_accept_PRA1"/>
</dbReference>
<feature type="compositionally biased region" description="Low complexity" evidence="8">
    <location>
        <begin position="25"/>
        <end position="36"/>
    </location>
</feature>
<gene>
    <name evidence="9" type="ORF">RJ641_020530</name>
</gene>
<feature type="region of interest" description="Disordered" evidence="8">
    <location>
        <begin position="1"/>
        <end position="36"/>
    </location>
</feature>
<dbReference type="EMBL" id="JBAMMX010000025">
    <property type="protein sequence ID" value="KAK6915413.1"/>
    <property type="molecule type" value="Genomic_DNA"/>
</dbReference>
<keyword evidence="5 7" id="KW-1133">Transmembrane helix</keyword>
<sequence length="214" mass="23663">MSSSKSFTSYNAFPSSSQAPPTKITPMASSPPASTSETTNLISFAKQRVQSAYATRRPWRQLVDLSAFSKPSNYNDALVRIRKNLNYFRANYTLIVLFIVFLSLLWHPVSMIVFLVLFVAWLVLYFSRDEPLSLFNSTVDDRIVLCGLGLITILALVFTSVGLNVLVALIIAAVLIGLHGSFRGTEDLFLDESEAAGLVSVVSNRQSSQPYTRV</sequence>